<organism evidence="2 3">
    <name type="scientific">Ancylobacter dichloromethanicus</name>
    <dbReference type="NCBI Taxonomy" id="518825"/>
    <lineage>
        <taxon>Bacteria</taxon>
        <taxon>Pseudomonadati</taxon>
        <taxon>Pseudomonadota</taxon>
        <taxon>Alphaproteobacteria</taxon>
        <taxon>Hyphomicrobiales</taxon>
        <taxon>Xanthobacteraceae</taxon>
        <taxon>Ancylobacter</taxon>
    </lineage>
</organism>
<dbReference type="Proteomes" id="UP001143370">
    <property type="component" value="Unassembled WGS sequence"/>
</dbReference>
<gene>
    <name evidence="2" type="ORF">GCM10017643_01440</name>
</gene>
<name>A0A9W6MWY9_9HYPH</name>
<evidence type="ECO:0000256" key="1">
    <source>
        <dbReference type="SAM" id="MobiDB-lite"/>
    </source>
</evidence>
<evidence type="ECO:0000313" key="3">
    <source>
        <dbReference type="Proteomes" id="UP001143370"/>
    </source>
</evidence>
<accession>A0A9W6MWY9</accession>
<sequence>MSVQPTSEKLGFAQEAGSTAKAEDDMSVADKATQVTRMREIIAVPSVGDHAEGPAPLGKPIDQRAA</sequence>
<reference evidence="2" key="1">
    <citation type="journal article" date="2014" name="Int. J. Syst. Evol. Microbiol.">
        <title>Complete genome sequence of Corynebacterium casei LMG S-19264T (=DSM 44701T), isolated from a smear-ripened cheese.</title>
        <authorList>
            <consortium name="US DOE Joint Genome Institute (JGI-PGF)"/>
            <person name="Walter F."/>
            <person name="Albersmeier A."/>
            <person name="Kalinowski J."/>
            <person name="Ruckert C."/>
        </authorList>
    </citation>
    <scope>NUCLEOTIDE SEQUENCE</scope>
    <source>
        <strain evidence="2">VKM B-2484</strain>
    </source>
</reference>
<proteinExistence type="predicted"/>
<reference evidence="2" key="2">
    <citation type="submission" date="2023-01" db="EMBL/GenBank/DDBJ databases">
        <authorList>
            <person name="Sun Q."/>
            <person name="Evtushenko L."/>
        </authorList>
    </citation>
    <scope>NUCLEOTIDE SEQUENCE</scope>
    <source>
        <strain evidence="2">VKM B-2484</strain>
    </source>
</reference>
<feature type="region of interest" description="Disordered" evidence="1">
    <location>
        <begin position="45"/>
        <end position="66"/>
    </location>
</feature>
<comment type="caution">
    <text evidence="2">The sequence shown here is derived from an EMBL/GenBank/DDBJ whole genome shotgun (WGS) entry which is preliminary data.</text>
</comment>
<dbReference type="EMBL" id="BSFJ01000001">
    <property type="protein sequence ID" value="GLK70029.1"/>
    <property type="molecule type" value="Genomic_DNA"/>
</dbReference>
<protein>
    <submittedName>
        <fullName evidence="2">Uncharacterized protein</fullName>
    </submittedName>
</protein>
<feature type="region of interest" description="Disordered" evidence="1">
    <location>
        <begin position="1"/>
        <end position="29"/>
    </location>
</feature>
<dbReference type="AlphaFoldDB" id="A0A9W6MWY9"/>
<evidence type="ECO:0000313" key="2">
    <source>
        <dbReference type="EMBL" id="GLK70029.1"/>
    </source>
</evidence>
<keyword evidence="3" id="KW-1185">Reference proteome</keyword>